<reference evidence="15 16" key="2">
    <citation type="journal article" date="2013" name="Genome Biol. Evol.">
        <title>Genome sequencing of Giardia lamblia genotypes A2 and B isolates (DH and GS) and comparative analysis with the genomes of genotypes A1 and E (WB and Pig).</title>
        <authorList>
            <person name="Adam R.D."/>
            <person name="Dahlstrom E.W."/>
            <person name="Martens C.A."/>
            <person name="Bruno D.P."/>
            <person name="Barbian K.D."/>
            <person name="Ricklefs S.M."/>
            <person name="Hernandez M.M."/>
            <person name="Narla N.P."/>
            <person name="Patel R.B."/>
            <person name="Porcella S.F."/>
            <person name="Nash T.E."/>
        </authorList>
    </citation>
    <scope>NUCLEOTIDE SEQUENCE [LARGE SCALE GENOMIC DNA]</scope>
    <source>
        <strain evidence="15 16">DH</strain>
    </source>
</reference>
<evidence type="ECO:0000256" key="5">
    <source>
        <dbReference type="ARBA" id="ARBA00022989"/>
    </source>
</evidence>
<evidence type="ECO:0000256" key="4">
    <source>
        <dbReference type="ARBA" id="ARBA00022692"/>
    </source>
</evidence>
<evidence type="ECO:0000256" key="6">
    <source>
        <dbReference type="ARBA" id="ARBA00023034"/>
    </source>
</evidence>
<feature type="transmembrane region" description="Helical" evidence="13">
    <location>
        <begin position="146"/>
        <end position="168"/>
    </location>
</feature>
<dbReference type="GO" id="GO:0005886">
    <property type="term" value="C:plasma membrane"/>
    <property type="evidence" value="ECO:0007669"/>
    <property type="project" value="TreeGrafter"/>
</dbReference>
<evidence type="ECO:0000313" key="15">
    <source>
        <dbReference type="EMBL" id="ESU35656.1"/>
    </source>
</evidence>
<feature type="transmembrane region" description="Helical" evidence="13">
    <location>
        <begin position="6"/>
        <end position="28"/>
    </location>
</feature>
<keyword evidence="3 11" id="KW-0050">Antiport</keyword>
<keyword evidence="5 13" id="KW-1133">Transmembrane helix</keyword>
<comment type="similarity">
    <text evidence="11">Belongs to the monovalent cation:proton antiporter 1 (CPA1) transporter (TC 2.A.36) family.</text>
</comment>
<keyword evidence="4 11" id="KW-0812">Transmembrane</keyword>
<feature type="transmembrane region" description="Helical" evidence="13">
    <location>
        <begin position="218"/>
        <end position="244"/>
    </location>
</feature>
<dbReference type="GO" id="GO:0015386">
    <property type="term" value="F:potassium:proton antiporter activity"/>
    <property type="evidence" value="ECO:0007669"/>
    <property type="project" value="TreeGrafter"/>
</dbReference>
<reference evidence="16" key="1">
    <citation type="submission" date="2012-02" db="EMBL/GenBank/DDBJ databases">
        <title>Genome sequencing of Giardia lamblia Genotypes A2 and B isolates (DH and GS) and comparative analysis with the genomes of Genotypes A1 and E (WB and Pig).</title>
        <authorList>
            <person name="Adam R."/>
            <person name="Dahlstrom E."/>
            <person name="Martens C."/>
            <person name="Bruno D."/>
            <person name="Barbian K."/>
            <person name="Porcella S.F."/>
            <person name="Nash T."/>
        </authorList>
    </citation>
    <scope>NUCLEOTIDE SEQUENCE</scope>
    <source>
        <strain evidence="16">DH</strain>
    </source>
</reference>
<evidence type="ECO:0000256" key="7">
    <source>
        <dbReference type="ARBA" id="ARBA00023053"/>
    </source>
</evidence>
<evidence type="ECO:0000256" key="8">
    <source>
        <dbReference type="ARBA" id="ARBA00023065"/>
    </source>
</evidence>
<evidence type="ECO:0000256" key="10">
    <source>
        <dbReference type="ARBA" id="ARBA00023201"/>
    </source>
</evidence>
<dbReference type="EMBL" id="AHGT01000073">
    <property type="protein sequence ID" value="ESU35656.1"/>
    <property type="molecule type" value="Genomic_DNA"/>
</dbReference>
<dbReference type="GO" id="GO:0000139">
    <property type="term" value="C:Golgi membrane"/>
    <property type="evidence" value="ECO:0007669"/>
    <property type="project" value="UniProtKB-SubCell"/>
</dbReference>
<dbReference type="NCBIfam" id="TIGR00840">
    <property type="entry name" value="b_cpa1"/>
    <property type="match status" value="1"/>
</dbReference>
<dbReference type="InterPro" id="IPR018422">
    <property type="entry name" value="Cation/H_exchanger_CPA1"/>
</dbReference>
<comment type="caution">
    <text evidence="15">The sequence shown here is derived from an EMBL/GenBank/DDBJ whole genome shotgun (WGS) entry which is preliminary data.</text>
</comment>
<evidence type="ECO:0000256" key="9">
    <source>
        <dbReference type="ARBA" id="ARBA00023136"/>
    </source>
</evidence>
<dbReference type="VEuPathDB" id="GiardiaDB:QR46_2712"/>
<dbReference type="PANTHER" id="PTHR10110:SF191">
    <property type="entry name" value="SODIUM_HYDROGEN EXCHANGER 8"/>
    <property type="match status" value="1"/>
</dbReference>
<keyword evidence="6" id="KW-0333">Golgi apparatus</keyword>
<evidence type="ECO:0000256" key="3">
    <source>
        <dbReference type="ARBA" id="ARBA00022449"/>
    </source>
</evidence>
<feature type="region of interest" description="Disordered" evidence="12">
    <location>
        <begin position="836"/>
        <end position="862"/>
    </location>
</feature>
<evidence type="ECO:0000256" key="12">
    <source>
        <dbReference type="SAM" id="MobiDB-lite"/>
    </source>
</evidence>
<evidence type="ECO:0000256" key="2">
    <source>
        <dbReference type="ARBA" id="ARBA00022448"/>
    </source>
</evidence>
<dbReference type="VEuPathDB" id="GiardiaDB:GL50803_00102647"/>
<keyword evidence="8 11" id="KW-0406">Ion transport</keyword>
<keyword evidence="2 11" id="KW-0813">Transport</keyword>
<dbReference type="InterPro" id="IPR006153">
    <property type="entry name" value="Cation/H_exchanger_TM"/>
</dbReference>
<dbReference type="Proteomes" id="UP000018320">
    <property type="component" value="Unassembled WGS sequence"/>
</dbReference>
<evidence type="ECO:0000256" key="13">
    <source>
        <dbReference type="SAM" id="Phobius"/>
    </source>
</evidence>
<feature type="transmembrane region" description="Helical" evidence="13">
    <location>
        <begin position="112"/>
        <end position="134"/>
    </location>
</feature>
<dbReference type="Pfam" id="PF00999">
    <property type="entry name" value="Na_H_Exchanger"/>
    <property type="match status" value="1"/>
</dbReference>
<sequence length="862" mass="95276">MSGFKYFGWHVTPVSGAILFIVGIFALLTVVRMFYTSHPKASRYVPESTFLVFLGVGLGVIISAISSAEATYLENLFKFSHDIFLFLLVPIIIFESAYTLDKTSFFHNFAEIMVYAVVGTLMNTLFIAFLLHALKRYFVLQLYTTSQIFAFAALISAVDPVSVMAVMLDLKVNRNLYNMSFGESVLNDGVSIVLYSLFSNLDQLKEHHYSNLQIVGIGILKFIVSVTFAMLVGASITFLACIILKYKRNRLRYLEPFLALICAYGTFQLADSLLFSGIISIIISGLLLSRYSEPNWAHSSVETMHITMKMFASSFEALIFFDMGMQISFLTRDKIVGKSKIDYIFLLIALGLVLVARILSVLLLTALLNIRRKMRNEMIPLKEQFIMIMAGLRGAISFALSTALVTIPEGTTGQDLTNAINVQNNIIFITSIIILFTIVIQGLPLGFFIKKLRIAREREYPFNTPLDGHRIDLSILTMDLVFQQTLLSIDAIGWNKGMINSWDRFVQKFDGALQKAFLRKKITNEGEIMKKLMLIAEEEDKMERDMQKEVDDLLLRKRQDALNEIQSLLAAGEEERARDVLAELPPGERHLLAQKLNLEIAAPDALDHQRNMLSMRFLGEFNQKGLVSSESRKSFANLRLSMDLPHLPGAPRIVGIDSMSPDGIPTMATGQLAGGGSVGCAHQDNIVPDASLPHAMSNLSISRKTINTSSEDSLVKYMPKSQSRAMLGMDNKTLSKPCLSMALFSHEKTALIHEQSRTSANAQAPAPVPVPVPPSLTIGAFLGHRQETNQTNDPVGGVDNSMGIEKNEAVSAIPTIDALKPNAAVSEMDTLFFSPQATFGDGNIEDSDSSDSTTQTNGGADA</sequence>
<accession>V6T9Y1</accession>
<dbReference type="PANTHER" id="PTHR10110">
    <property type="entry name" value="SODIUM/HYDROGEN EXCHANGER"/>
    <property type="match status" value="1"/>
</dbReference>
<protein>
    <recommendedName>
        <fullName evidence="11">Sodium/hydrogen exchanger</fullName>
    </recommendedName>
</protein>
<organism evidence="15 16">
    <name type="scientific">Giardia intestinalis</name>
    <name type="common">Giardia lamblia</name>
    <dbReference type="NCBI Taxonomy" id="5741"/>
    <lineage>
        <taxon>Eukaryota</taxon>
        <taxon>Metamonada</taxon>
        <taxon>Diplomonadida</taxon>
        <taxon>Hexamitidae</taxon>
        <taxon>Giardiinae</taxon>
        <taxon>Giardia</taxon>
    </lineage>
</organism>
<gene>
    <name evidence="15" type="ORF">DHA2_102647</name>
</gene>
<comment type="subcellular location">
    <subcellularLocation>
        <location evidence="1">Golgi apparatus membrane</location>
        <topology evidence="1">Multi-pass membrane protein</topology>
    </subcellularLocation>
</comment>
<feature type="transmembrane region" description="Helical" evidence="13">
    <location>
        <begin position="49"/>
        <end position="68"/>
    </location>
</feature>
<feature type="transmembrane region" description="Helical" evidence="13">
    <location>
        <begin position="385"/>
        <end position="406"/>
    </location>
</feature>
<dbReference type="AlphaFoldDB" id="V6T9Y1"/>
<evidence type="ECO:0000256" key="11">
    <source>
        <dbReference type="RuleBase" id="RU003722"/>
    </source>
</evidence>
<evidence type="ECO:0000256" key="1">
    <source>
        <dbReference type="ARBA" id="ARBA00004653"/>
    </source>
</evidence>
<feature type="transmembrane region" description="Helical" evidence="13">
    <location>
        <begin position="310"/>
        <end position="331"/>
    </location>
</feature>
<proteinExistence type="inferred from homology"/>
<keyword evidence="7" id="KW-0915">Sodium</keyword>
<dbReference type="VEuPathDB" id="GiardiaDB:GL50581_1831"/>
<dbReference type="GO" id="GO:0051453">
    <property type="term" value="P:regulation of intracellular pH"/>
    <property type="evidence" value="ECO:0007669"/>
    <property type="project" value="TreeGrafter"/>
</dbReference>
<keyword evidence="10 11" id="KW-0739">Sodium transport</keyword>
<dbReference type="GO" id="GO:0015385">
    <property type="term" value="F:sodium:proton antiporter activity"/>
    <property type="evidence" value="ECO:0007669"/>
    <property type="project" value="InterPro"/>
</dbReference>
<evidence type="ECO:0000313" key="16">
    <source>
        <dbReference type="Proteomes" id="UP000018320"/>
    </source>
</evidence>
<dbReference type="VEuPathDB" id="GiardiaDB:DHA2_102647"/>
<dbReference type="Gene3D" id="6.10.140.1330">
    <property type="match status" value="1"/>
</dbReference>
<dbReference type="PRINTS" id="PR01084">
    <property type="entry name" value="NAHEXCHNGR"/>
</dbReference>
<dbReference type="GO" id="GO:0098719">
    <property type="term" value="P:sodium ion import across plasma membrane"/>
    <property type="evidence" value="ECO:0007669"/>
    <property type="project" value="TreeGrafter"/>
</dbReference>
<evidence type="ECO:0000259" key="14">
    <source>
        <dbReference type="Pfam" id="PF00999"/>
    </source>
</evidence>
<feature type="domain" description="Cation/H+ exchanger transmembrane" evidence="14">
    <location>
        <begin position="38"/>
        <end position="450"/>
    </location>
</feature>
<dbReference type="InterPro" id="IPR004709">
    <property type="entry name" value="NaH_exchanger"/>
</dbReference>
<feature type="transmembrane region" description="Helical" evidence="13">
    <location>
        <begin position="426"/>
        <end position="449"/>
    </location>
</feature>
<name>V6T9Y1_GIAIN</name>
<feature type="transmembrane region" description="Helical" evidence="13">
    <location>
        <begin position="273"/>
        <end position="289"/>
    </location>
</feature>
<keyword evidence="9 13" id="KW-0472">Membrane</keyword>
<feature type="compositionally biased region" description="Polar residues" evidence="12">
    <location>
        <begin position="853"/>
        <end position="862"/>
    </location>
</feature>
<feature type="transmembrane region" description="Helical" evidence="13">
    <location>
        <begin position="343"/>
        <end position="364"/>
    </location>
</feature>
<feature type="transmembrane region" description="Helical" evidence="13">
    <location>
        <begin position="83"/>
        <end position="100"/>
    </location>
</feature>